<accession>A0A128F2S9</accession>
<gene>
    <name evidence="1" type="ORF">GCE9029_02401</name>
</gene>
<sequence>MIAIKFYFVTAIVIGALTLTGCQQVHHLAVEGGDLTVTPVTYTYTISLKNKKRFQAKEELFAYLRENKKRLLIYGAEISWKGKNAKKLAQDASTWLVESGTPSELVNLRSSDSEALSMISLSTTIYQVQTRTCNERVIGQYQSGDDGCYSDNLRWQAMLHPDRKLAGQNRITVLPQNGQ</sequence>
<reference evidence="2" key="1">
    <citation type="submission" date="2016-02" db="EMBL/GenBank/DDBJ databases">
        <authorList>
            <person name="Rodrigo-Torres Lidia"/>
            <person name="Arahal R.David."/>
        </authorList>
    </citation>
    <scope>NUCLEOTIDE SEQUENCE [LARGE SCALE GENOMIC DNA]</scope>
    <source>
        <strain evidence="2">CECT 9029</strain>
    </source>
</reference>
<proteinExistence type="predicted"/>
<name>A0A128F2S9_9GAMM</name>
<dbReference type="EMBL" id="FIZX01000002">
    <property type="protein sequence ID" value="CZF81108.1"/>
    <property type="molecule type" value="Genomic_DNA"/>
</dbReference>
<evidence type="ECO:0000313" key="1">
    <source>
        <dbReference type="EMBL" id="CZF81108.1"/>
    </source>
</evidence>
<dbReference type="Proteomes" id="UP000071641">
    <property type="component" value="Unassembled WGS sequence"/>
</dbReference>
<evidence type="ECO:0008006" key="3">
    <source>
        <dbReference type="Google" id="ProtNLM"/>
    </source>
</evidence>
<evidence type="ECO:0000313" key="2">
    <source>
        <dbReference type="Proteomes" id="UP000071641"/>
    </source>
</evidence>
<dbReference type="STRING" id="1796497.GCE9029_02401"/>
<protein>
    <recommendedName>
        <fullName evidence="3">Lipoprotein</fullName>
    </recommendedName>
</protein>
<dbReference type="PROSITE" id="PS51257">
    <property type="entry name" value="PROKAR_LIPOPROTEIN"/>
    <property type="match status" value="1"/>
</dbReference>
<dbReference type="RefSeq" id="WP_062663477.1">
    <property type="nucleotide sequence ID" value="NZ_FIZX01000002.1"/>
</dbReference>
<dbReference type="OrthoDB" id="6402397at2"/>
<dbReference type="AlphaFoldDB" id="A0A128F2S9"/>
<keyword evidence="2" id="KW-1185">Reference proteome</keyword>
<organism evidence="1 2">
    <name type="scientific">Grimontia celer</name>
    <dbReference type="NCBI Taxonomy" id="1796497"/>
    <lineage>
        <taxon>Bacteria</taxon>
        <taxon>Pseudomonadati</taxon>
        <taxon>Pseudomonadota</taxon>
        <taxon>Gammaproteobacteria</taxon>
        <taxon>Vibrionales</taxon>
        <taxon>Vibrionaceae</taxon>
        <taxon>Grimontia</taxon>
    </lineage>
</organism>